<accession>A0A9P3HCA6</accession>
<name>A0A9P3HCA6_9FUNG</name>
<evidence type="ECO:0000313" key="4">
    <source>
        <dbReference type="EMBL" id="GJJ74069.1"/>
    </source>
</evidence>
<comment type="function">
    <text evidence="1">Component of the MICOS complex, a large protein complex of the mitochondrial inner membrane that plays crucial roles in the maintenance of crista junctions, inner membrane architecture, and formation of contact sites to the outer membrane.</text>
</comment>
<reference evidence="4" key="2">
    <citation type="journal article" date="2022" name="Microbiol. Resour. Announc.">
        <title>Whole-Genome Sequence of Entomortierella parvispora E1425, a Mucoromycotan Fungus Associated with Burkholderiaceae-Related Endosymbiotic Bacteria.</title>
        <authorList>
            <person name="Herlambang A."/>
            <person name="Guo Y."/>
            <person name="Takashima Y."/>
            <person name="Narisawa K."/>
            <person name="Ohta H."/>
            <person name="Nishizawa T."/>
        </authorList>
    </citation>
    <scope>NUCLEOTIDE SEQUENCE</scope>
    <source>
        <strain evidence="4">E1425</strain>
    </source>
</reference>
<keyword evidence="3" id="KW-0732">Signal</keyword>
<evidence type="ECO:0000313" key="5">
    <source>
        <dbReference type="Proteomes" id="UP000827284"/>
    </source>
</evidence>
<keyword evidence="1" id="KW-0999">Mitochondrion inner membrane</keyword>
<dbReference type="OrthoDB" id="2399148at2759"/>
<dbReference type="InterPro" id="IPR033181">
    <property type="entry name" value="Mic26_fungi"/>
</dbReference>
<organism evidence="4 5">
    <name type="scientific">Entomortierella parvispora</name>
    <dbReference type="NCBI Taxonomy" id="205924"/>
    <lineage>
        <taxon>Eukaryota</taxon>
        <taxon>Fungi</taxon>
        <taxon>Fungi incertae sedis</taxon>
        <taxon>Mucoromycota</taxon>
        <taxon>Mortierellomycotina</taxon>
        <taxon>Mortierellomycetes</taxon>
        <taxon>Mortierellales</taxon>
        <taxon>Mortierellaceae</taxon>
        <taxon>Entomortierella</taxon>
    </lineage>
</organism>
<dbReference type="GO" id="GO:0042407">
    <property type="term" value="P:cristae formation"/>
    <property type="evidence" value="ECO:0007669"/>
    <property type="project" value="InterPro"/>
</dbReference>
<gene>
    <name evidence="4" type="ORF">EMPS_06427</name>
</gene>
<dbReference type="Proteomes" id="UP000827284">
    <property type="component" value="Unassembled WGS sequence"/>
</dbReference>
<dbReference type="Pfam" id="PF09769">
    <property type="entry name" value="ApoO"/>
    <property type="match status" value="1"/>
</dbReference>
<feature type="chain" id="PRO_5040216356" description="MICOS complex subunit" evidence="3">
    <location>
        <begin position="28"/>
        <end position="310"/>
    </location>
</feature>
<keyword evidence="1" id="KW-1133">Transmembrane helix</keyword>
<evidence type="ECO:0000256" key="1">
    <source>
        <dbReference type="RuleBase" id="RU363021"/>
    </source>
</evidence>
<keyword evidence="1" id="KW-0812">Transmembrane</keyword>
<dbReference type="GO" id="GO:0061617">
    <property type="term" value="C:MICOS complex"/>
    <property type="evidence" value="ECO:0007669"/>
    <property type="project" value="UniProtKB-UniRule"/>
</dbReference>
<feature type="region of interest" description="Disordered" evidence="2">
    <location>
        <begin position="283"/>
        <end position="310"/>
    </location>
</feature>
<comment type="subunit">
    <text evidence="1">Component of the mitochondrial contact site and cristae organizing system (MICOS) complex.</text>
</comment>
<comment type="subcellular location">
    <subcellularLocation>
        <location evidence="1">Mitochondrion inner membrane</location>
    </subcellularLocation>
</comment>
<feature type="transmembrane region" description="Helical" evidence="1">
    <location>
        <begin position="134"/>
        <end position="153"/>
    </location>
</feature>
<dbReference type="PANTHER" id="PTHR28268:SF1">
    <property type="entry name" value="MICOS SUBUNIT MIC26"/>
    <property type="match status" value="1"/>
</dbReference>
<dbReference type="PANTHER" id="PTHR28268">
    <property type="entry name" value="MICOS SUBUNIT MIC26"/>
    <property type="match status" value="1"/>
</dbReference>
<dbReference type="EMBL" id="BQFW01000008">
    <property type="protein sequence ID" value="GJJ74069.1"/>
    <property type="molecule type" value="Genomic_DNA"/>
</dbReference>
<dbReference type="GO" id="GO:0044284">
    <property type="term" value="C:mitochondrial crista junction"/>
    <property type="evidence" value="ECO:0007669"/>
    <property type="project" value="TreeGrafter"/>
</dbReference>
<protein>
    <recommendedName>
        <fullName evidence="1">MICOS complex subunit</fullName>
    </recommendedName>
</protein>
<evidence type="ECO:0000256" key="3">
    <source>
        <dbReference type="SAM" id="SignalP"/>
    </source>
</evidence>
<evidence type="ECO:0000256" key="2">
    <source>
        <dbReference type="SAM" id="MobiDB-lite"/>
    </source>
</evidence>
<dbReference type="InterPro" id="IPR019166">
    <property type="entry name" value="MIC26/MIC27"/>
</dbReference>
<reference evidence="4" key="1">
    <citation type="submission" date="2021-11" db="EMBL/GenBank/DDBJ databases">
        <authorList>
            <person name="Herlambang A."/>
            <person name="Guo Y."/>
            <person name="Takashima Y."/>
            <person name="Nishizawa T."/>
        </authorList>
    </citation>
    <scope>NUCLEOTIDE SEQUENCE</scope>
    <source>
        <strain evidence="4">E1425</strain>
    </source>
</reference>
<sequence length="310" mass="34381">MPRIPLSLKVNTVLALGAGLLVSSASTGVVALAEGTERKQKLPIYDEPEPEMVIKEEPTRLDEALRAARKETDRQILGMKYHLQMVTNKVVDIEKEAESNIKSVLVKEEEVMPAALYVVVAGFAGSIFASRRNILIRFLSPLAFSTMAFGYFFPASANRLIAQANQSDLSKYLPQDMQQQIRDFTSTSSASTSSPSVVVSSAISSAESKLSSQAAVAEEKVKKASEEVKQLFEKKNTQESIQEVVETKVQETAQAAKETVEDVKEKVAEIKKTVVEEVQKEMAKAEKKVEESDREARLRKIREEDSRKRV</sequence>
<feature type="signal peptide" evidence="3">
    <location>
        <begin position="1"/>
        <end position="27"/>
    </location>
</feature>
<dbReference type="AlphaFoldDB" id="A0A9P3HCA6"/>
<comment type="caution">
    <text evidence="4">The sequence shown here is derived from an EMBL/GenBank/DDBJ whole genome shotgun (WGS) entry which is preliminary data.</text>
</comment>
<proteinExistence type="predicted"/>
<keyword evidence="1" id="KW-0496">Mitochondrion</keyword>
<keyword evidence="1" id="KW-0472">Membrane</keyword>
<keyword evidence="5" id="KW-1185">Reference proteome</keyword>